<dbReference type="RefSeq" id="WP_109189771.1">
    <property type="nucleotide sequence ID" value="NZ_BMYA01000006.1"/>
</dbReference>
<comment type="caution">
    <text evidence="2">The sequence shown here is derived from an EMBL/GenBank/DDBJ whole genome shotgun (WGS) entry which is preliminary data.</text>
</comment>
<gene>
    <name evidence="2" type="ORF">DC083_08360</name>
</gene>
<dbReference type="EMBL" id="QEWQ01000005">
    <property type="protein sequence ID" value="PWD80617.1"/>
    <property type="molecule type" value="Genomic_DNA"/>
</dbReference>
<sequence length="87" mass="9728">MILIKLKAYVDREKEVPLGRLAHHFQMPEDLIANMMEHWVQKGLIQKQTSQCGQLDASLCGGCTSNCHTMAAPKATQTTVIYQAVEK</sequence>
<dbReference type="InterPro" id="IPR036390">
    <property type="entry name" value="WH_DNA-bd_sf"/>
</dbReference>
<dbReference type="OrthoDB" id="467062at2"/>
<dbReference type="InterPro" id="IPR015102">
    <property type="entry name" value="Tscrpt_reg_HTH_FeoC"/>
</dbReference>
<reference evidence="3" key="1">
    <citation type="submission" date="2018-05" db="EMBL/GenBank/DDBJ databases">
        <title>Ignatzschineria dubaiensis sp. nov., isolated from necrotic foot tissues of dromedaries (Camelus dromedarius) and associated maggots in Dubai, United Arab Emirates.</title>
        <authorList>
            <person name="Tsang C.C."/>
            <person name="Tang J.Y.M."/>
            <person name="Fong J.Y.H."/>
            <person name="Kinne J."/>
            <person name="Lee H.H."/>
            <person name="Joseph M."/>
            <person name="Jose S."/>
            <person name="Schuster R.K."/>
            <person name="Tang Y."/>
            <person name="Sivakumar S."/>
            <person name="Chen J.H.K."/>
            <person name="Teng J.L.L."/>
            <person name="Lau S.K.P."/>
            <person name="Wernery U."/>
            <person name="Woo P.C.Y."/>
        </authorList>
    </citation>
    <scope>NUCLEOTIDE SEQUENCE [LARGE SCALE GENOMIC DNA]</scope>
    <source>
        <strain evidence="3">KCTC 22644</strain>
    </source>
</reference>
<dbReference type="Proteomes" id="UP000245020">
    <property type="component" value="Unassembled WGS sequence"/>
</dbReference>
<dbReference type="Pfam" id="PF09012">
    <property type="entry name" value="FeoC"/>
    <property type="match status" value="1"/>
</dbReference>
<evidence type="ECO:0000313" key="3">
    <source>
        <dbReference type="Proteomes" id="UP000245020"/>
    </source>
</evidence>
<name>A0A2U2ADB8_9GAMM</name>
<evidence type="ECO:0000313" key="2">
    <source>
        <dbReference type="EMBL" id="PWD80617.1"/>
    </source>
</evidence>
<dbReference type="InterPro" id="IPR036388">
    <property type="entry name" value="WH-like_DNA-bd_sf"/>
</dbReference>
<protein>
    <recommendedName>
        <fullName evidence="1">Transcriptional regulator HTH-type FeoC domain-containing protein</fullName>
    </recommendedName>
</protein>
<keyword evidence="3" id="KW-1185">Reference proteome</keyword>
<dbReference type="SUPFAM" id="SSF46785">
    <property type="entry name" value="Winged helix' DNA-binding domain"/>
    <property type="match status" value="1"/>
</dbReference>
<organism evidence="2 3">
    <name type="scientific">Ignatzschineria ureiclastica</name>
    <dbReference type="NCBI Taxonomy" id="472582"/>
    <lineage>
        <taxon>Bacteria</taxon>
        <taxon>Pseudomonadati</taxon>
        <taxon>Pseudomonadota</taxon>
        <taxon>Gammaproteobacteria</taxon>
        <taxon>Cardiobacteriales</taxon>
        <taxon>Ignatzschineriaceae</taxon>
        <taxon>Ignatzschineria</taxon>
    </lineage>
</organism>
<feature type="domain" description="Transcriptional regulator HTH-type FeoC" evidence="1">
    <location>
        <begin position="2"/>
        <end position="67"/>
    </location>
</feature>
<proteinExistence type="predicted"/>
<accession>A0A2U2ADB8</accession>
<dbReference type="AlphaFoldDB" id="A0A2U2ADB8"/>
<evidence type="ECO:0000259" key="1">
    <source>
        <dbReference type="Pfam" id="PF09012"/>
    </source>
</evidence>
<dbReference type="Gene3D" id="1.10.10.10">
    <property type="entry name" value="Winged helix-like DNA-binding domain superfamily/Winged helix DNA-binding domain"/>
    <property type="match status" value="1"/>
</dbReference>